<reference evidence="3" key="1">
    <citation type="journal article" date="2017" name="bioRxiv">
        <title>Comparative analysis of the genomes of Stylophora pistillata and Acropora digitifera provides evidence for extensive differences between species of corals.</title>
        <authorList>
            <person name="Voolstra C.R."/>
            <person name="Li Y."/>
            <person name="Liew Y.J."/>
            <person name="Baumgarten S."/>
            <person name="Zoccola D."/>
            <person name="Flot J.-F."/>
            <person name="Tambutte S."/>
            <person name="Allemand D."/>
            <person name="Aranda M."/>
        </authorList>
    </citation>
    <scope>NUCLEOTIDE SEQUENCE [LARGE SCALE GENOMIC DNA]</scope>
</reference>
<evidence type="ECO:0000256" key="1">
    <source>
        <dbReference type="SAM" id="MobiDB-lite"/>
    </source>
</evidence>
<dbReference type="EMBL" id="LSMT01000119">
    <property type="protein sequence ID" value="PFX26743.1"/>
    <property type="molecule type" value="Genomic_DNA"/>
</dbReference>
<dbReference type="AlphaFoldDB" id="A0A2B4SCG6"/>
<dbReference type="Proteomes" id="UP000225706">
    <property type="component" value="Unassembled WGS sequence"/>
</dbReference>
<proteinExistence type="predicted"/>
<gene>
    <name evidence="2" type="ORF">AWC38_SpisGene8573</name>
</gene>
<comment type="caution">
    <text evidence="2">The sequence shown here is derived from an EMBL/GenBank/DDBJ whole genome shotgun (WGS) entry which is preliminary data.</text>
</comment>
<evidence type="ECO:0000313" key="3">
    <source>
        <dbReference type="Proteomes" id="UP000225706"/>
    </source>
</evidence>
<dbReference type="OrthoDB" id="5971885at2759"/>
<feature type="region of interest" description="Disordered" evidence="1">
    <location>
        <begin position="191"/>
        <end position="211"/>
    </location>
</feature>
<organism evidence="2 3">
    <name type="scientific">Stylophora pistillata</name>
    <name type="common">Smooth cauliflower coral</name>
    <dbReference type="NCBI Taxonomy" id="50429"/>
    <lineage>
        <taxon>Eukaryota</taxon>
        <taxon>Metazoa</taxon>
        <taxon>Cnidaria</taxon>
        <taxon>Anthozoa</taxon>
        <taxon>Hexacorallia</taxon>
        <taxon>Scleractinia</taxon>
        <taxon>Astrocoeniina</taxon>
        <taxon>Pocilloporidae</taxon>
        <taxon>Stylophora</taxon>
    </lineage>
</organism>
<sequence>MPFGMSTRQFFDALNVMCLEAGICKLREIKMASSCDEPPVRRKRKAPDEVITKNVVVLRSSQVCEMDGVVLMPNTTLKMSDIKKNGQSGKLSFTKSTSSTEMERSLQQTFPFLAESNSRIYSAKAVDGKSKLDFCGQRRMWSGEETNRIITGNRALYIYCKEDDDCDPFNDEDGGDDLYYAEELDREAAEIDEDEYDRLFGESDNEEFDGF</sequence>
<keyword evidence="3" id="KW-1185">Reference proteome</keyword>
<evidence type="ECO:0000313" key="2">
    <source>
        <dbReference type="EMBL" id="PFX26743.1"/>
    </source>
</evidence>
<name>A0A2B4SCG6_STYPI</name>
<protein>
    <submittedName>
        <fullName evidence="2">Uncharacterized protein</fullName>
    </submittedName>
</protein>
<accession>A0A2B4SCG6</accession>